<dbReference type="Pfam" id="PF00685">
    <property type="entry name" value="Sulfotransfer_1"/>
    <property type="match status" value="1"/>
</dbReference>
<organism evidence="4 5">
    <name type="scientific">Lingula anatina</name>
    <name type="common">Brachiopod</name>
    <name type="synonym">Lingula unguis</name>
    <dbReference type="NCBI Taxonomy" id="7574"/>
    <lineage>
        <taxon>Eukaryota</taxon>
        <taxon>Metazoa</taxon>
        <taxon>Spiralia</taxon>
        <taxon>Lophotrochozoa</taxon>
        <taxon>Brachiopoda</taxon>
        <taxon>Linguliformea</taxon>
        <taxon>Lingulata</taxon>
        <taxon>Lingulida</taxon>
        <taxon>Linguloidea</taxon>
        <taxon>Lingulidae</taxon>
        <taxon>Lingula</taxon>
    </lineage>
</organism>
<dbReference type="KEGG" id="lak:106181277"/>
<dbReference type="Proteomes" id="UP000085678">
    <property type="component" value="Unplaced"/>
</dbReference>
<proteinExistence type="inferred from homology"/>
<dbReference type="AlphaFoldDB" id="A0A1S3KEK3"/>
<evidence type="ECO:0000313" key="5">
    <source>
        <dbReference type="RefSeq" id="XP_013421060.1"/>
    </source>
</evidence>
<dbReference type="InterPro" id="IPR027417">
    <property type="entry name" value="P-loop_NTPase"/>
</dbReference>
<keyword evidence="4" id="KW-1185">Reference proteome</keyword>
<protein>
    <submittedName>
        <fullName evidence="5">Sulfotransferase 1 family member D1-like</fullName>
    </submittedName>
</protein>
<comment type="similarity">
    <text evidence="1">Belongs to the sulfotransferase 1 family.</text>
</comment>
<sequence>MTTVCVEDANGDAMTLVEWGGVYFPAFPGIVPRLNAIGTLEFRPDDILLCTYPKCGTQWLNGIVQMLKQNVSEHYDEVKYLEACDQDVINNMPSPRILITHMPKRFVPYDAWKKNIKVIIVSRNPKDVAASFCAFKNACKLYEYSGTWDGFFPLFLEGKVAGSSWFEYTKEWFEAASGNRNCLFLTYEDMKKDLLSEIKKINRFLEYERTDQFLEEVAQQCTFATMKRAKDGIKRIQDMFKPGTSFFRKGEVADWKNWFTVAQNEQFDELYNREMADAPPELKSRIVFE</sequence>
<dbReference type="PANTHER" id="PTHR11783">
    <property type="entry name" value="SULFOTRANSFERASE SULT"/>
    <property type="match status" value="1"/>
</dbReference>
<dbReference type="RefSeq" id="XP_013421060.1">
    <property type="nucleotide sequence ID" value="XM_013565606.2"/>
</dbReference>
<dbReference type="InParanoid" id="A0A1S3KEK3"/>
<gene>
    <name evidence="5" type="primary">LOC106181277</name>
</gene>
<evidence type="ECO:0000259" key="3">
    <source>
        <dbReference type="Pfam" id="PF00685"/>
    </source>
</evidence>
<dbReference type="GO" id="GO:0008146">
    <property type="term" value="F:sulfotransferase activity"/>
    <property type="evidence" value="ECO:0007669"/>
    <property type="project" value="InterPro"/>
</dbReference>
<reference evidence="5" key="1">
    <citation type="submission" date="2025-08" db="UniProtKB">
        <authorList>
            <consortium name="RefSeq"/>
        </authorList>
    </citation>
    <scope>IDENTIFICATION</scope>
    <source>
        <tissue evidence="5">Gonads</tissue>
    </source>
</reference>
<dbReference type="GeneID" id="106181277"/>
<dbReference type="OrthoDB" id="205623at2759"/>
<accession>A0A1S3KEK3</accession>
<dbReference type="Gene3D" id="3.40.50.300">
    <property type="entry name" value="P-loop containing nucleotide triphosphate hydrolases"/>
    <property type="match status" value="1"/>
</dbReference>
<name>A0A1S3KEK3_LINAN</name>
<evidence type="ECO:0000313" key="4">
    <source>
        <dbReference type="Proteomes" id="UP000085678"/>
    </source>
</evidence>
<feature type="domain" description="Sulfotransferase" evidence="3">
    <location>
        <begin position="44"/>
        <end position="277"/>
    </location>
</feature>
<evidence type="ECO:0000256" key="2">
    <source>
        <dbReference type="ARBA" id="ARBA00022679"/>
    </source>
</evidence>
<dbReference type="SUPFAM" id="SSF52540">
    <property type="entry name" value="P-loop containing nucleoside triphosphate hydrolases"/>
    <property type="match status" value="1"/>
</dbReference>
<dbReference type="InterPro" id="IPR000863">
    <property type="entry name" value="Sulfotransferase_dom"/>
</dbReference>
<evidence type="ECO:0000256" key="1">
    <source>
        <dbReference type="ARBA" id="ARBA00005771"/>
    </source>
</evidence>
<keyword evidence="2" id="KW-0808">Transferase</keyword>